<dbReference type="RefSeq" id="WP_183396814.1">
    <property type="nucleotide sequence ID" value="NZ_JACIDS010000001.1"/>
</dbReference>
<evidence type="ECO:0000256" key="1">
    <source>
        <dbReference type="ARBA" id="ARBA00023015"/>
    </source>
</evidence>
<evidence type="ECO:0000259" key="5">
    <source>
        <dbReference type="PROSITE" id="PS50977"/>
    </source>
</evidence>
<name>A0A840AFI4_9HYPH</name>
<evidence type="ECO:0000256" key="3">
    <source>
        <dbReference type="ARBA" id="ARBA00023163"/>
    </source>
</evidence>
<dbReference type="PANTHER" id="PTHR30055">
    <property type="entry name" value="HTH-TYPE TRANSCRIPTIONAL REGULATOR RUTR"/>
    <property type="match status" value="1"/>
</dbReference>
<keyword evidence="7" id="KW-1185">Reference proteome</keyword>
<comment type="caution">
    <text evidence="6">The sequence shown here is derived from an EMBL/GenBank/DDBJ whole genome shotgun (WGS) entry which is preliminary data.</text>
</comment>
<dbReference type="PROSITE" id="PS50977">
    <property type="entry name" value="HTH_TETR_2"/>
    <property type="match status" value="1"/>
</dbReference>
<dbReference type="SUPFAM" id="SSF46689">
    <property type="entry name" value="Homeodomain-like"/>
    <property type="match status" value="1"/>
</dbReference>
<evidence type="ECO:0000256" key="2">
    <source>
        <dbReference type="ARBA" id="ARBA00023125"/>
    </source>
</evidence>
<dbReference type="Proteomes" id="UP000553963">
    <property type="component" value="Unassembled WGS sequence"/>
</dbReference>
<dbReference type="SUPFAM" id="SSF48498">
    <property type="entry name" value="Tetracyclin repressor-like, C-terminal domain"/>
    <property type="match status" value="1"/>
</dbReference>
<accession>A0A840AFI4</accession>
<dbReference type="InterPro" id="IPR036271">
    <property type="entry name" value="Tet_transcr_reg_TetR-rel_C_sf"/>
</dbReference>
<dbReference type="GO" id="GO:0000976">
    <property type="term" value="F:transcription cis-regulatory region binding"/>
    <property type="evidence" value="ECO:0007669"/>
    <property type="project" value="TreeGrafter"/>
</dbReference>
<dbReference type="InterPro" id="IPR009057">
    <property type="entry name" value="Homeodomain-like_sf"/>
</dbReference>
<protein>
    <submittedName>
        <fullName evidence="6">AcrR family transcriptional regulator</fullName>
    </submittedName>
</protein>
<evidence type="ECO:0000313" key="7">
    <source>
        <dbReference type="Proteomes" id="UP000553963"/>
    </source>
</evidence>
<reference evidence="6 7" key="1">
    <citation type="submission" date="2020-08" db="EMBL/GenBank/DDBJ databases">
        <title>Genomic Encyclopedia of Type Strains, Phase IV (KMG-IV): sequencing the most valuable type-strain genomes for metagenomic binning, comparative biology and taxonomic classification.</title>
        <authorList>
            <person name="Goeker M."/>
        </authorList>
    </citation>
    <scope>NUCLEOTIDE SEQUENCE [LARGE SCALE GENOMIC DNA]</scope>
    <source>
        <strain evidence="6 7">DSM 25966</strain>
    </source>
</reference>
<keyword evidence="2 4" id="KW-0238">DNA-binding</keyword>
<feature type="DNA-binding region" description="H-T-H motif" evidence="4">
    <location>
        <begin position="22"/>
        <end position="41"/>
    </location>
</feature>
<dbReference type="Gene3D" id="1.10.357.10">
    <property type="entry name" value="Tetracycline Repressor, domain 2"/>
    <property type="match status" value="1"/>
</dbReference>
<dbReference type="AlphaFoldDB" id="A0A840AFI4"/>
<sequence length="202" mass="21693">MKQLALAAARTIASEEGLRGVTVRRVAERIGYAPGTIYNLFANLDDLIVQVNGETLRGLGAALAQVGGGDPSTRARRMTDAYFDYVELAPRLWAMLFDHRLPDGVGLPDWYRQELDRLIGDAARRLGPALGDRSPADARRAVVAIWASLHGIATLSVSKKLGLVADVPARELGHFIVASIVSGAATDGRLNSSDIVQSYSKI</sequence>
<dbReference type="GO" id="GO:0003700">
    <property type="term" value="F:DNA-binding transcription factor activity"/>
    <property type="evidence" value="ECO:0007669"/>
    <property type="project" value="TreeGrafter"/>
</dbReference>
<dbReference type="PANTHER" id="PTHR30055:SF234">
    <property type="entry name" value="HTH-TYPE TRANSCRIPTIONAL REGULATOR BETI"/>
    <property type="match status" value="1"/>
</dbReference>
<evidence type="ECO:0000313" key="6">
    <source>
        <dbReference type="EMBL" id="MBB3929119.1"/>
    </source>
</evidence>
<dbReference type="InterPro" id="IPR050109">
    <property type="entry name" value="HTH-type_TetR-like_transc_reg"/>
</dbReference>
<dbReference type="Pfam" id="PF13305">
    <property type="entry name" value="TetR_C_33"/>
    <property type="match status" value="1"/>
</dbReference>
<dbReference type="InterPro" id="IPR025996">
    <property type="entry name" value="MT1864/Rv1816-like_C"/>
</dbReference>
<keyword evidence="1" id="KW-0805">Transcription regulation</keyword>
<dbReference type="Pfam" id="PF00440">
    <property type="entry name" value="TetR_N"/>
    <property type="match status" value="1"/>
</dbReference>
<evidence type="ECO:0000256" key="4">
    <source>
        <dbReference type="PROSITE-ProRule" id="PRU00335"/>
    </source>
</evidence>
<keyword evidence="3" id="KW-0804">Transcription</keyword>
<dbReference type="InterPro" id="IPR001647">
    <property type="entry name" value="HTH_TetR"/>
</dbReference>
<feature type="domain" description="HTH tetR-type" evidence="5">
    <location>
        <begin position="1"/>
        <end position="59"/>
    </location>
</feature>
<proteinExistence type="predicted"/>
<organism evidence="6 7">
    <name type="scientific">Kaistia hirudinis</name>
    <dbReference type="NCBI Taxonomy" id="1293440"/>
    <lineage>
        <taxon>Bacteria</taxon>
        <taxon>Pseudomonadati</taxon>
        <taxon>Pseudomonadota</taxon>
        <taxon>Alphaproteobacteria</taxon>
        <taxon>Hyphomicrobiales</taxon>
        <taxon>Kaistiaceae</taxon>
        <taxon>Kaistia</taxon>
    </lineage>
</organism>
<dbReference type="EMBL" id="JACIDS010000001">
    <property type="protein sequence ID" value="MBB3929119.1"/>
    <property type="molecule type" value="Genomic_DNA"/>
</dbReference>
<gene>
    <name evidence="6" type="ORF">GGR25_000138</name>
</gene>